<dbReference type="SUPFAM" id="SSF89550">
    <property type="entry name" value="PHP domain-like"/>
    <property type="match status" value="1"/>
</dbReference>
<evidence type="ECO:0000313" key="1">
    <source>
        <dbReference type="EMBL" id="SVB18776.1"/>
    </source>
</evidence>
<accession>A0A382BY85</accession>
<dbReference type="EMBL" id="UINC01031941">
    <property type="protein sequence ID" value="SVB18776.1"/>
    <property type="molecule type" value="Genomic_DNA"/>
</dbReference>
<proteinExistence type="predicted"/>
<protein>
    <recommendedName>
        <fullName evidence="2">DUF3604 domain-containing protein</fullName>
    </recommendedName>
</protein>
<feature type="non-terminal residue" evidence="1">
    <location>
        <position position="678"/>
    </location>
</feature>
<reference evidence="1" key="1">
    <citation type="submission" date="2018-05" db="EMBL/GenBank/DDBJ databases">
        <authorList>
            <person name="Lanie J.A."/>
            <person name="Ng W.-L."/>
            <person name="Kazmierczak K.M."/>
            <person name="Andrzejewski T.M."/>
            <person name="Davidsen T.M."/>
            <person name="Wayne K.J."/>
            <person name="Tettelin H."/>
            <person name="Glass J.I."/>
            <person name="Rusch D."/>
            <person name="Podicherti R."/>
            <person name="Tsui H.-C.T."/>
            <person name="Winkler M.E."/>
        </authorList>
    </citation>
    <scope>NUCLEOTIDE SEQUENCE</scope>
</reference>
<dbReference type="InterPro" id="IPR016195">
    <property type="entry name" value="Pol/histidinol_Pase-like"/>
</dbReference>
<organism evidence="1">
    <name type="scientific">marine metagenome</name>
    <dbReference type="NCBI Taxonomy" id="408172"/>
    <lineage>
        <taxon>unclassified sequences</taxon>
        <taxon>metagenomes</taxon>
        <taxon>ecological metagenomes</taxon>
    </lineage>
</organism>
<name>A0A382BY85_9ZZZZ</name>
<evidence type="ECO:0008006" key="2">
    <source>
        <dbReference type="Google" id="ProtNLM"/>
    </source>
</evidence>
<gene>
    <name evidence="1" type="ORF">METZ01_LOCUS171630</name>
</gene>
<dbReference type="Gene3D" id="3.20.20.140">
    <property type="entry name" value="Metal-dependent hydrolases"/>
    <property type="match status" value="1"/>
</dbReference>
<sequence length="678" mass="74399">LDDTGAIRVVFRAMGDGQPLQVSDPAAANYVTASTSTGIPLAVEYRSRGVSARPRWKSLTVTVNGGYLCEGDVITIVFGDTSGGSPGMRVQTMADGGFEFKVLADVCAVGHFVPIPDTPTVAIVPGPPVIWKAVLPTLRRPGERFRFGLKAEDRWGNPTDRATGHFVFETSLPVDGLPDTFDYRPGEKAISFDGLSVSNPGVLRITVCDRSGAVAAESHPLVIREGRCGGYWGDMHGQSGESVGITTSRQYFDFARNKAFLDATGHQANDFQINNAFWAYLNELSAEYNEEGVFVTLPGYEWSGNTAVGGDRNVYFRSEGRQIRRSSHALLTDRADLDTDAPDANRLFEALTGEDCVVYAHVGGRYADTAYAHDPKVESAMEIHSAWGTFEWLLTDGFALGHRCGVVCNSDGHKGRPGASYPGAAMFGAYGGLTCFYAEELSRDGLFACLRRRHHYGTTGTRLHLDVRAELPNGGRLFDRDPKAFPDTASSVVNEVMMGDIVQTNDETVKLKIEVITQAPIERVEVRNGKQVLQTLRPYTSTELGNRIRVLWSGAEYRGRGRTTYWKGRLRFHGATIRRINKINIWNHEKLADQQGSDTVQFDTITTGNYAGFDAWLDSGLGGQVELTTNHGDLNTALNDIGIDDLVMEAGGLERRIRLFRLPEDNPHREMNETVSVP</sequence>
<dbReference type="InterPro" id="IPR022028">
    <property type="entry name" value="DUF3604"/>
</dbReference>
<feature type="non-terminal residue" evidence="1">
    <location>
        <position position="1"/>
    </location>
</feature>
<dbReference type="Pfam" id="PF12228">
    <property type="entry name" value="DUF3604"/>
    <property type="match status" value="2"/>
</dbReference>
<dbReference type="AlphaFoldDB" id="A0A382BY85"/>